<feature type="compositionally biased region" description="Polar residues" evidence="2">
    <location>
        <begin position="1800"/>
        <end position="1817"/>
    </location>
</feature>
<gene>
    <name evidence="3" type="ORF">SFRICE_003667</name>
</gene>
<feature type="region of interest" description="Disordered" evidence="2">
    <location>
        <begin position="1253"/>
        <end position="1301"/>
    </location>
</feature>
<feature type="compositionally biased region" description="Polar residues" evidence="2">
    <location>
        <begin position="1438"/>
        <end position="1447"/>
    </location>
</feature>
<feature type="compositionally biased region" description="Low complexity" evidence="2">
    <location>
        <begin position="672"/>
        <end position="683"/>
    </location>
</feature>
<keyword evidence="1" id="KW-0175">Coiled coil</keyword>
<organism evidence="3">
    <name type="scientific">Spodoptera frugiperda</name>
    <name type="common">Fall armyworm</name>
    <dbReference type="NCBI Taxonomy" id="7108"/>
    <lineage>
        <taxon>Eukaryota</taxon>
        <taxon>Metazoa</taxon>
        <taxon>Ecdysozoa</taxon>
        <taxon>Arthropoda</taxon>
        <taxon>Hexapoda</taxon>
        <taxon>Insecta</taxon>
        <taxon>Pterygota</taxon>
        <taxon>Neoptera</taxon>
        <taxon>Endopterygota</taxon>
        <taxon>Lepidoptera</taxon>
        <taxon>Glossata</taxon>
        <taxon>Ditrysia</taxon>
        <taxon>Noctuoidea</taxon>
        <taxon>Noctuidae</taxon>
        <taxon>Amphipyrinae</taxon>
        <taxon>Spodoptera</taxon>
    </lineage>
</organism>
<feature type="region of interest" description="Disordered" evidence="2">
    <location>
        <begin position="851"/>
        <end position="908"/>
    </location>
</feature>
<feature type="compositionally biased region" description="Polar residues" evidence="2">
    <location>
        <begin position="894"/>
        <end position="908"/>
    </location>
</feature>
<feature type="compositionally biased region" description="Polar residues" evidence="2">
    <location>
        <begin position="649"/>
        <end position="659"/>
    </location>
</feature>
<feature type="compositionally biased region" description="Basic and acidic residues" evidence="2">
    <location>
        <begin position="858"/>
        <end position="868"/>
    </location>
</feature>
<feature type="compositionally biased region" description="Basic residues" evidence="2">
    <location>
        <begin position="1504"/>
        <end position="1520"/>
    </location>
</feature>
<evidence type="ECO:0000313" key="3">
    <source>
        <dbReference type="EMBL" id="SOQ35007.1"/>
    </source>
</evidence>
<feature type="region of interest" description="Disordered" evidence="2">
    <location>
        <begin position="637"/>
        <end position="684"/>
    </location>
</feature>
<name>A0A2H1V2D5_SPOFR</name>
<dbReference type="EMBL" id="ODYU01000358">
    <property type="protein sequence ID" value="SOQ35007.1"/>
    <property type="molecule type" value="Genomic_DNA"/>
</dbReference>
<feature type="compositionally biased region" description="Polar residues" evidence="2">
    <location>
        <begin position="1463"/>
        <end position="1495"/>
    </location>
</feature>
<feature type="coiled-coil region" evidence="1">
    <location>
        <begin position="546"/>
        <end position="573"/>
    </location>
</feature>
<feature type="region of interest" description="Disordered" evidence="2">
    <location>
        <begin position="2148"/>
        <end position="2167"/>
    </location>
</feature>
<proteinExistence type="predicted"/>
<feature type="compositionally biased region" description="Polar residues" evidence="2">
    <location>
        <begin position="1936"/>
        <end position="1953"/>
    </location>
</feature>
<evidence type="ECO:0000256" key="1">
    <source>
        <dbReference type="SAM" id="Coils"/>
    </source>
</evidence>
<accession>A0A2H1V2D5</accession>
<feature type="region of interest" description="Disordered" evidence="2">
    <location>
        <begin position="1931"/>
        <end position="1953"/>
    </location>
</feature>
<feature type="compositionally biased region" description="Basic and acidic residues" evidence="2">
    <location>
        <begin position="2082"/>
        <end position="2100"/>
    </location>
</feature>
<feature type="region of interest" description="Disordered" evidence="2">
    <location>
        <begin position="1747"/>
        <end position="1822"/>
    </location>
</feature>
<protein>
    <submittedName>
        <fullName evidence="3">SFRICE_003667</fullName>
    </submittedName>
</protein>
<reference evidence="3" key="1">
    <citation type="submission" date="2016-07" db="EMBL/GenBank/DDBJ databases">
        <authorList>
            <person name="Bretaudeau A."/>
        </authorList>
    </citation>
    <scope>NUCLEOTIDE SEQUENCE</scope>
    <source>
        <strain evidence="3">Rice</strain>
        <tissue evidence="3">Whole body</tissue>
    </source>
</reference>
<feature type="region of interest" description="Disordered" evidence="2">
    <location>
        <begin position="1616"/>
        <end position="1643"/>
    </location>
</feature>
<feature type="compositionally biased region" description="Polar residues" evidence="2">
    <location>
        <begin position="1261"/>
        <end position="1283"/>
    </location>
</feature>
<feature type="compositionally biased region" description="Basic residues" evidence="2">
    <location>
        <begin position="1406"/>
        <end position="1416"/>
    </location>
</feature>
<sequence length="2183" mass="245756">MTSEIEAIKTNEFLRRRKLRLQQVREQSKDIAKKIRQRAKVEKIRQVSDLDAKKQKEYFECQDKLVKQLQVLYTRGIENVGAGHQSASEITKQDEVTKTDVSKLRGKEAAAILRRNKQEKLDQQKKLLDRKLQAREVANEISRDKSSLVANKLLSKSSKVKDCNDLASKFGDSSVVVSSKYDNKVTGKAENEIEPVKTSDMATQWDMEAIPQEWEPAVPELSIPTDKDSPNDLDDIGNKTEKNKRLDLFAVSEEMPSSLRGNTLLDTREREPGRPSLTIVSEYLQNRKMRLRETESTNINKKSSDDMQSLRQTILRTRTSKPEGRPFNACQVVDEQVVPVPAWRAERRCQLCSHKVHYPTQAPSSVIHKQNRQFKSVTNSRINQILTSINPMQQADMMPSPVLRGTSPFRRSKTGPGICSNKGACSSDKVKTSQEACGLQRKSSVMMYNHSTRDTRDLPYGEDKFVVRDLQAAEDAYSQAMKEVSAIGSKSKEQTKKQQDMRNKVAVTKQNVEKEYKDTMNFLNSLPKDKQSKTIKNAYMDEHRQQIQYENRQQKMQQEYKKIQKECKKHHCQKNRNLSKSPLGRDLDVNFVNRDFQYSWMPVPESDGNLAVHAIPNTVKPVKHGNSVKFSTMDSYHEYRSRHKHTPPTKDTNQDNAPKTSVIIDRDDSDYTDSSSITSDTSSVENLRIGRKKKRKNAKEINKDLSDAERIIIYKVLDSKSEKKTKRQTKLLNEIAKSLSYIGKTQKTVCDDDSQQYKKLVTEGSSKSIENGISFEQLNEGVYKMVEEQGASYNMMSCFTTNVEMWHTNTPQKPWWDNVASMYFHDRQECDKAPETQSNSENINIEPCACKSTSKTPQIDKDTSHCESGDSQPPKPASNEVQDPPPGASKKQPNKPSTISTCSYNTAMNDRASTSEGGYIKLIDEAGQDAGKFFIGPSTFINNNAYEVVIQLRKKDGTVEEKKLDRDTLFLNKQAESETDNRTEVQNICTTSNIIAKDPEPASSEVIHDDLDYRSAGDQHSTAVLLQPTVSNKSTSSEKSRAPTENIESFHHETNTEADEEIFLVHSGTNKNMCDKGVHTQTSDDTKQDGMSRPATSTYTQTSLSSPIHRPVFYHMSSSTSTAYMSPPEFILPKFLKPDCIMAEDEPRHTVELTAKEYCEEYTDCSCKKCMQARDVILRKIPVQKPTLDIKTKYVNKNMMTPPNSTITVSEIRRDDVESLKQKNIPCKSSTTDRPKCSHKTRRHAEPVKKHCHKNKRKSSVESIHSITTRTSTVRTGVNPTSISRHKPTNGSRDKKSDKSNLNPIIRDYVNKLLALNRDGLKAVEVADQECSSVGTPGSSIINVPYNIDKKKDSLLKTISLEQIKSLLKRQIVQEELTKNFNFMQNSLVYSLANNNKNSTKSLSRPLRRKPLHKVKSLNISRNLAKRKSMEERKSSKPVLQSSTDGNLKSRVGFHSPKKVRSKSSPTPRQVNNPEPISKCNTNDSESTAKNSTGTEKSDDNCKKKSLNNKCVRPRGKKLPSNRATLTDSTIESVSESTVDYQRYPNSADIPVSMSTQTTNMELNTDSNLMKLAEDKLHNMEKIADLTEKCTKRLSDLAKVLQEVRKNKSLVYSQISSAESTDSQADHKSEKSPVSPTAFDSNDIAKEIVTQLPDPVEEKENVTGNDIPQPEYIEVLADIPKPAKAQESKPLTQLIEPFDSALQMPTNTTELLIKNRPKPPPALSRLSFKHGQDFVIPHELSTVIEVDSPMSVKHKNHSARNNDKETSNNNSNRSSTGENIPVDDHRKNRSKKGSVMNPDLLQTNSQLSNKYKLSSTESSDESKFQMIDLKQFNEIMLEPFISIQEYAKQYNMEPPDEGSNLEEIQREDPINDDISSLHSDGSLPDVIAELLKRNIIAEPFKFDTASNVNSTTISSESTLSMLALSKVRRSRKKPSAISQNKENIGETSDTLSISSNPDLENAFKKLGMGWASSTLKKTKERLALSSSSNTSSSSLSQFKMKSFNQDIPVLVTDSVSSVVNVSKGVQNMSAIDYSKNAEQQTTLSNSMTVKEFLRNELAKKITFTNKSNANTTDEFVSLFETKMPEEMKENSRVNRDERSMESAPSGANRARTSTPVQLFKSMTYHSSSSSNVSNGLFSNVDDLSSVKMTSNSMKNHSTSDKDDLTIPNFSLRLKKSSDCSKSD</sequence>
<feature type="region of interest" description="Disordered" evidence="2">
    <location>
        <begin position="2080"/>
        <end position="2114"/>
    </location>
</feature>
<feature type="region of interest" description="Disordered" evidence="2">
    <location>
        <begin position="1074"/>
        <end position="1102"/>
    </location>
</feature>
<feature type="region of interest" description="Disordered" evidence="2">
    <location>
        <begin position="1396"/>
        <end position="1522"/>
    </location>
</feature>
<evidence type="ECO:0000256" key="2">
    <source>
        <dbReference type="SAM" id="MobiDB-lite"/>
    </source>
</evidence>
<feature type="compositionally biased region" description="Basic and acidic residues" evidence="2">
    <location>
        <begin position="1074"/>
        <end position="1090"/>
    </location>
</feature>